<evidence type="ECO:0008006" key="3">
    <source>
        <dbReference type="Google" id="ProtNLM"/>
    </source>
</evidence>
<evidence type="ECO:0000313" key="2">
    <source>
        <dbReference type="Proteomes" id="UP001304071"/>
    </source>
</evidence>
<gene>
    <name evidence="1" type="ORF">R8Z52_23765</name>
</gene>
<dbReference type="RefSeq" id="WP_261897902.1">
    <property type="nucleotide sequence ID" value="NZ_AP024896.1"/>
</dbReference>
<dbReference type="Proteomes" id="UP001304071">
    <property type="component" value="Chromosome 2"/>
</dbReference>
<proteinExistence type="predicted"/>
<keyword evidence="2" id="KW-1185">Reference proteome</keyword>
<dbReference type="EMBL" id="CP138204">
    <property type="protein sequence ID" value="WPC75934.1"/>
    <property type="molecule type" value="Genomic_DNA"/>
</dbReference>
<sequence length="135" mass="15526">MKLPSKSELIKAVLRMRVAYLLLEFFAKDWYKRGDPKSILDVTYEELCEYTKEFGIPKSILEEGASGGNDKFYIVEDHGQWLFGYGERGHFEVLSRHESLGKAREAFVKECWDMYLMETEPSKNVNGVAAGTPYV</sequence>
<name>A0ABZ0QHL6_9VIBR</name>
<accession>A0ABZ0QHL6</accession>
<protein>
    <recommendedName>
        <fullName evidence="3">Immunity protein 63 domain-containing protein</fullName>
    </recommendedName>
</protein>
<evidence type="ECO:0000313" key="1">
    <source>
        <dbReference type="EMBL" id="WPC75934.1"/>
    </source>
</evidence>
<reference evidence="1 2" key="1">
    <citation type="submission" date="2023-11" db="EMBL/GenBank/DDBJ databases">
        <title>Plant-associative lifestyle of Vibrio porteresiae and its evolutionary dynamics.</title>
        <authorList>
            <person name="Rameshkumar N."/>
            <person name="Kirti K."/>
        </authorList>
    </citation>
    <scope>NUCLEOTIDE SEQUENCE [LARGE SCALE GENOMIC DNA]</scope>
    <source>
        <strain evidence="1 2">MSSRF30</strain>
    </source>
</reference>
<organism evidence="1 2">
    <name type="scientific">Vibrio porteresiae DSM 19223</name>
    <dbReference type="NCBI Taxonomy" id="1123496"/>
    <lineage>
        <taxon>Bacteria</taxon>
        <taxon>Pseudomonadati</taxon>
        <taxon>Pseudomonadota</taxon>
        <taxon>Gammaproteobacteria</taxon>
        <taxon>Vibrionales</taxon>
        <taxon>Vibrionaceae</taxon>
        <taxon>Vibrio</taxon>
    </lineage>
</organism>